<gene>
    <name evidence="2" type="ORF">ACFSCV_01005</name>
</gene>
<sequence>MRLSASLAVAATVALVCPAWAAEPEKLWEVGGLQEPESVLPDGDVLYVSNVVGGFRDKDGVGFISKVSPDGRMLELEWVSGLNAPKGLGKVGGTLYVADIDELVAIDVAAGKVAKRYPAKGAVFLNDVAAAPDGRVFVSDTGTNTIWKLEGGVFAPWVEGEALKGPNGLLVEVDRLLVAGIGRTPKEGDAGTPANLIAVPFATKTPKDLGDGSPVGFLDGLARTADGVYLATDYVRGPLYEIKSDGSFRTLIDGFGPGTADLAYDAGSKIAFIPLSRDKKLVAYRLP</sequence>
<protein>
    <submittedName>
        <fullName evidence="2">SMP-30/gluconolactonase/LRE family protein</fullName>
    </submittedName>
</protein>
<keyword evidence="1" id="KW-0732">Signal</keyword>
<dbReference type="Gene3D" id="2.120.10.30">
    <property type="entry name" value="TolB, C-terminal domain"/>
    <property type="match status" value="1"/>
</dbReference>
<organism evidence="2 3">
    <name type="scientific">Methylopila henanensis</name>
    <dbReference type="NCBI Taxonomy" id="873516"/>
    <lineage>
        <taxon>Bacteria</taxon>
        <taxon>Pseudomonadati</taxon>
        <taxon>Pseudomonadota</taxon>
        <taxon>Alphaproteobacteria</taxon>
        <taxon>Hyphomicrobiales</taxon>
        <taxon>Methylopilaceae</taxon>
        <taxon>Methylopila</taxon>
    </lineage>
</organism>
<comment type="caution">
    <text evidence="2">The sequence shown here is derived from an EMBL/GenBank/DDBJ whole genome shotgun (WGS) entry which is preliminary data.</text>
</comment>
<dbReference type="SUPFAM" id="SSF63829">
    <property type="entry name" value="Calcium-dependent phosphotriesterase"/>
    <property type="match status" value="1"/>
</dbReference>
<dbReference type="Proteomes" id="UP001597308">
    <property type="component" value="Unassembled WGS sequence"/>
</dbReference>
<evidence type="ECO:0000313" key="3">
    <source>
        <dbReference type="Proteomes" id="UP001597308"/>
    </source>
</evidence>
<accession>A0ABW4K3D9</accession>
<feature type="signal peptide" evidence="1">
    <location>
        <begin position="1"/>
        <end position="21"/>
    </location>
</feature>
<dbReference type="EMBL" id="JBHUER010000001">
    <property type="protein sequence ID" value="MFD1701573.1"/>
    <property type="molecule type" value="Genomic_DNA"/>
</dbReference>
<name>A0ABW4K3D9_9HYPH</name>
<proteinExistence type="predicted"/>
<dbReference type="InterPro" id="IPR011042">
    <property type="entry name" value="6-blade_b-propeller_TolB-like"/>
</dbReference>
<dbReference type="RefSeq" id="WP_378796128.1">
    <property type="nucleotide sequence ID" value="NZ_JBHUER010000001.1"/>
</dbReference>
<evidence type="ECO:0000256" key="1">
    <source>
        <dbReference type="SAM" id="SignalP"/>
    </source>
</evidence>
<keyword evidence="3" id="KW-1185">Reference proteome</keyword>
<evidence type="ECO:0000313" key="2">
    <source>
        <dbReference type="EMBL" id="MFD1701573.1"/>
    </source>
</evidence>
<feature type="chain" id="PRO_5045851305" evidence="1">
    <location>
        <begin position="22"/>
        <end position="287"/>
    </location>
</feature>
<reference evidence="3" key="1">
    <citation type="journal article" date="2019" name="Int. J. Syst. Evol. Microbiol.">
        <title>The Global Catalogue of Microorganisms (GCM) 10K type strain sequencing project: providing services to taxonomists for standard genome sequencing and annotation.</title>
        <authorList>
            <consortium name="The Broad Institute Genomics Platform"/>
            <consortium name="The Broad Institute Genome Sequencing Center for Infectious Disease"/>
            <person name="Wu L."/>
            <person name="Ma J."/>
        </authorList>
    </citation>
    <scope>NUCLEOTIDE SEQUENCE [LARGE SCALE GENOMIC DNA]</scope>
    <source>
        <strain evidence="3">KCTC 23707</strain>
    </source>
</reference>